<dbReference type="Proteomes" id="UP000273083">
    <property type="component" value="Unassembled WGS sequence"/>
</dbReference>
<keyword evidence="4" id="KW-1185">Reference proteome</keyword>
<organism evidence="3 4">
    <name type="scientific">Mobilisporobacter senegalensis</name>
    <dbReference type="NCBI Taxonomy" id="1329262"/>
    <lineage>
        <taxon>Bacteria</taxon>
        <taxon>Bacillati</taxon>
        <taxon>Bacillota</taxon>
        <taxon>Clostridia</taxon>
        <taxon>Lachnospirales</taxon>
        <taxon>Lachnospiraceae</taxon>
        <taxon>Mobilisporobacter</taxon>
    </lineage>
</organism>
<dbReference type="SMART" id="SM00240">
    <property type="entry name" value="FHA"/>
    <property type="match status" value="1"/>
</dbReference>
<dbReference type="Pfam" id="PF19909">
    <property type="entry name" value="DUF6382"/>
    <property type="match status" value="1"/>
</dbReference>
<feature type="region of interest" description="Disordered" evidence="1">
    <location>
        <begin position="248"/>
        <end position="285"/>
    </location>
</feature>
<dbReference type="EMBL" id="RJVG01000004">
    <property type="protein sequence ID" value="ROR28677.1"/>
    <property type="molecule type" value="Genomic_DNA"/>
</dbReference>
<reference evidence="3 4" key="1">
    <citation type="submission" date="2018-11" db="EMBL/GenBank/DDBJ databases">
        <title>Genomic Encyclopedia of Type Strains, Phase IV (KMG-IV): sequencing the most valuable type-strain genomes for metagenomic binning, comparative biology and taxonomic classification.</title>
        <authorList>
            <person name="Goeker M."/>
        </authorList>
    </citation>
    <scope>NUCLEOTIDE SEQUENCE [LARGE SCALE GENOMIC DNA]</scope>
    <source>
        <strain evidence="3 4">DSM 26537</strain>
    </source>
</reference>
<sequence length="478" mass="53914">MNEFKFENQGTNTFLVYHLKPEDEIDTFSYGMISNNSIYGIVSTILVQMDHDKYLKFNVSSKISLEQYFMGVVNKQRFLNVFSNIATAILASEEYMLETSTFLLDPKYIFVNVGTEEAEIICFPVLGKESPVELVKFFKDIVFGTQFDQSENADYVAKIISFLNGSNNFSLVDFKNLLTELLEKPKKMPEVKREDIVPPKVIPDFAATIAQPSITPVYNIPDSSEEKMNLNLPKGKFKFNLFGGNKGKEGTENKIKEKKKEKKIKESKPKEKKVKRGGLGNSKMAIPGMAIPGMEEKPQESVPFEQLVQPVPATPSAPVTPKPMFAQPEKVQPAPIPLRPLPINPVMNQMVPGTAGETTVLNEVTSGETTVLSEHNSLQNIRPHLIRHINNEVIQINKQVFKLGKERSFVDYCIGNNPAVSRSHANIIKKGEAFYIMDMNSKNRTYVNETMIPSNTEVEITHGCMIRLANEEFEFKVR</sequence>
<feature type="domain" description="FHA" evidence="2">
    <location>
        <begin position="401"/>
        <end position="452"/>
    </location>
</feature>
<dbReference type="InterPro" id="IPR008984">
    <property type="entry name" value="SMAD_FHA_dom_sf"/>
</dbReference>
<dbReference type="Gene3D" id="2.60.200.20">
    <property type="match status" value="1"/>
</dbReference>
<dbReference type="SUPFAM" id="SSF49879">
    <property type="entry name" value="SMAD/FHA domain"/>
    <property type="match status" value="1"/>
</dbReference>
<dbReference type="CDD" id="cd00060">
    <property type="entry name" value="FHA"/>
    <property type="match status" value="1"/>
</dbReference>
<comment type="caution">
    <text evidence="3">The sequence shown here is derived from an EMBL/GenBank/DDBJ whole genome shotgun (WGS) entry which is preliminary data.</text>
</comment>
<evidence type="ECO:0000313" key="3">
    <source>
        <dbReference type="EMBL" id="ROR28677.1"/>
    </source>
</evidence>
<evidence type="ECO:0000256" key="1">
    <source>
        <dbReference type="SAM" id="MobiDB-lite"/>
    </source>
</evidence>
<evidence type="ECO:0000313" key="4">
    <source>
        <dbReference type="Proteomes" id="UP000273083"/>
    </source>
</evidence>
<dbReference type="Pfam" id="PF00498">
    <property type="entry name" value="FHA"/>
    <property type="match status" value="1"/>
</dbReference>
<gene>
    <name evidence="3" type="ORF">EDD66_104265</name>
</gene>
<proteinExistence type="predicted"/>
<evidence type="ECO:0000259" key="2">
    <source>
        <dbReference type="PROSITE" id="PS50006"/>
    </source>
</evidence>
<dbReference type="OrthoDB" id="9783862at2"/>
<dbReference type="InterPro" id="IPR045962">
    <property type="entry name" value="DUF6382"/>
</dbReference>
<dbReference type="InterPro" id="IPR000253">
    <property type="entry name" value="FHA_dom"/>
</dbReference>
<dbReference type="PROSITE" id="PS50006">
    <property type="entry name" value="FHA_DOMAIN"/>
    <property type="match status" value="1"/>
</dbReference>
<name>A0A3N1XUU5_9FIRM</name>
<dbReference type="AlphaFoldDB" id="A0A3N1XUU5"/>
<accession>A0A3N1XUU5</accession>
<protein>
    <submittedName>
        <fullName evidence="3">PSer/pThr/pTyr-binding forkhead associated (FHA) protein</fullName>
    </submittedName>
</protein>
<dbReference type="RefSeq" id="WP_123609171.1">
    <property type="nucleotide sequence ID" value="NZ_RJVG01000004.1"/>
</dbReference>